<keyword evidence="4" id="KW-0808">Transferase</keyword>
<evidence type="ECO:0000256" key="2">
    <source>
        <dbReference type="ARBA" id="ARBA00012323"/>
    </source>
</evidence>
<dbReference type="AlphaFoldDB" id="A0A6J6M8G5"/>
<evidence type="ECO:0000256" key="4">
    <source>
        <dbReference type="ARBA" id="ARBA00022679"/>
    </source>
</evidence>
<name>A0A6J6M8G5_9ZZZZ</name>
<evidence type="ECO:0000256" key="5">
    <source>
        <dbReference type="ARBA" id="ARBA00022741"/>
    </source>
</evidence>
<accession>A0A6J6M8G5</accession>
<dbReference type="Pfam" id="PF00480">
    <property type="entry name" value="ROK"/>
    <property type="match status" value="1"/>
</dbReference>
<organism evidence="9">
    <name type="scientific">freshwater metagenome</name>
    <dbReference type="NCBI Taxonomy" id="449393"/>
    <lineage>
        <taxon>unclassified sequences</taxon>
        <taxon>metagenomes</taxon>
        <taxon>ecological metagenomes</taxon>
    </lineage>
</organism>
<proteinExistence type="inferred from homology"/>
<evidence type="ECO:0000256" key="6">
    <source>
        <dbReference type="ARBA" id="ARBA00022777"/>
    </source>
</evidence>
<keyword evidence="5" id="KW-0547">Nucleotide-binding</keyword>
<evidence type="ECO:0000256" key="1">
    <source>
        <dbReference type="ARBA" id="ARBA00006479"/>
    </source>
</evidence>
<keyword evidence="6" id="KW-0418">Kinase</keyword>
<dbReference type="SUPFAM" id="SSF53067">
    <property type="entry name" value="Actin-like ATPase domain"/>
    <property type="match status" value="1"/>
</dbReference>
<dbReference type="GO" id="GO:0005737">
    <property type="term" value="C:cytoplasm"/>
    <property type="evidence" value="ECO:0007669"/>
    <property type="project" value="InterPro"/>
</dbReference>
<gene>
    <name evidence="9" type="ORF">UFOPK2310_00535</name>
</gene>
<evidence type="ECO:0000256" key="8">
    <source>
        <dbReference type="ARBA" id="ARBA00032386"/>
    </source>
</evidence>
<dbReference type="EC" id="2.7.1.2" evidence="2"/>
<dbReference type="GO" id="GO:0006096">
    <property type="term" value="P:glycolytic process"/>
    <property type="evidence" value="ECO:0007669"/>
    <property type="project" value="InterPro"/>
</dbReference>
<dbReference type="EMBL" id="CAEZWW010000048">
    <property type="protein sequence ID" value="CAB4669539.1"/>
    <property type="molecule type" value="Genomic_DNA"/>
</dbReference>
<dbReference type="InterPro" id="IPR043129">
    <property type="entry name" value="ATPase_NBD"/>
</dbReference>
<sequence>MTFSVGVDVGGTKILAGLVDESGAIVTTARRESPRNDANKALAVVAEVVAELSAPYPGAVVGVGLGVAGPVDSARSTVFFAPNLGWSNVPARALLEEVVGLPVVVENDGNAAAWGEFKFGAGEDIDDLTMVTVGTGIGGGIIIDGVLLRGAHGAAGEIGHMNAIPDGFPCACGRNGCWEQYASGNALVRDARALAASRRGEAGILLSLGDGTPEGVQGAHLTKAAELGDLVAIEAFRGVGTWLGRGLADLAAILDPTAFVIGGGVSEAGDFLLTSARQTLSDKLSGKRQRPTPEIRLARLGNRAGLIGAADLARTNSQSLRAS</sequence>
<dbReference type="InterPro" id="IPR000600">
    <property type="entry name" value="ROK"/>
</dbReference>
<dbReference type="NCBIfam" id="TIGR00744">
    <property type="entry name" value="ROK_glcA_fam"/>
    <property type="match status" value="1"/>
</dbReference>
<dbReference type="InterPro" id="IPR049874">
    <property type="entry name" value="ROK_cs"/>
</dbReference>
<dbReference type="PANTHER" id="PTHR18964:SF173">
    <property type="entry name" value="GLUCOKINASE"/>
    <property type="match status" value="1"/>
</dbReference>
<dbReference type="Gene3D" id="3.30.420.40">
    <property type="match status" value="2"/>
</dbReference>
<evidence type="ECO:0000256" key="3">
    <source>
        <dbReference type="ARBA" id="ARBA00014701"/>
    </source>
</evidence>
<evidence type="ECO:0000256" key="7">
    <source>
        <dbReference type="ARBA" id="ARBA00022840"/>
    </source>
</evidence>
<dbReference type="GO" id="GO:0004340">
    <property type="term" value="F:glucokinase activity"/>
    <property type="evidence" value="ECO:0007669"/>
    <property type="project" value="UniProtKB-EC"/>
</dbReference>
<dbReference type="PANTHER" id="PTHR18964">
    <property type="entry name" value="ROK (REPRESSOR, ORF, KINASE) FAMILY"/>
    <property type="match status" value="1"/>
</dbReference>
<comment type="similarity">
    <text evidence="1">Belongs to the ROK (NagC/XylR) family.</text>
</comment>
<evidence type="ECO:0000313" key="9">
    <source>
        <dbReference type="EMBL" id="CAB4669539.1"/>
    </source>
</evidence>
<protein>
    <recommendedName>
        <fullName evidence="3">Glucokinase</fullName>
        <ecNumber evidence="2">2.7.1.2</ecNumber>
    </recommendedName>
    <alternativeName>
        <fullName evidence="8">Glucose kinase</fullName>
    </alternativeName>
</protein>
<dbReference type="GO" id="GO:0005524">
    <property type="term" value="F:ATP binding"/>
    <property type="evidence" value="ECO:0007669"/>
    <property type="project" value="UniProtKB-KW"/>
</dbReference>
<dbReference type="PROSITE" id="PS01125">
    <property type="entry name" value="ROK"/>
    <property type="match status" value="1"/>
</dbReference>
<dbReference type="InterPro" id="IPR004654">
    <property type="entry name" value="ROK_glcA"/>
</dbReference>
<reference evidence="9" key="1">
    <citation type="submission" date="2020-05" db="EMBL/GenBank/DDBJ databases">
        <authorList>
            <person name="Chiriac C."/>
            <person name="Salcher M."/>
            <person name="Ghai R."/>
            <person name="Kavagutti S V."/>
        </authorList>
    </citation>
    <scope>NUCLEOTIDE SEQUENCE</scope>
</reference>
<keyword evidence="7" id="KW-0067">ATP-binding</keyword>